<dbReference type="PANTHER" id="PTHR42685:SF21">
    <property type="entry name" value="DEHYDROGENASE (FLAVOPROTEIN)-LIKE PROTEIN"/>
    <property type="match status" value="1"/>
</dbReference>
<feature type="transmembrane region" description="Helical" evidence="1">
    <location>
        <begin position="9"/>
        <end position="30"/>
    </location>
</feature>
<organism evidence="2 3">
    <name type="scientific">Candidatus Nitrosocosmicus arcticus</name>
    <dbReference type="NCBI Taxonomy" id="2035267"/>
    <lineage>
        <taxon>Archaea</taxon>
        <taxon>Nitrososphaerota</taxon>
        <taxon>Nitrososphaeria</taxon>
        <taxon>Nitrososphaerales</taxon>
        <taxon>Nitrososphaeraceae</taxon>
        <taxon>Candidatus Nitrosocosmicus</taxon>
    </lineage>
</organism>
<dbReference type="InterPro" id="IPR050407">
    <property type="entry name" value="Geranylgeranyl_reductase"/>
</dbReference>
<reference evidence="2 3" key="1">
    <citation type="journal article" date="2019" name="Front. Microbiol.">
        <title>Ammonia Oxidation by the Arctic Terrestrial Thaumarchaeote Candidatus Nitrosocosmicus arcticus Is Stimulated by Increasing Temperatures.</title>
        <authorList>
            <person name="Alves R.J.E."/>
            <person name="Kerou M."/>
            <person name="Zappe A."/>
            <person name="Bittner R."/>
            <person name="Abby S.S."/>
            <person name="Schmidt H.A."/>
            <person name="Pfeifer K."/>
            <person name="Schleper C."/>
        </authorList>
    </citation>
    <scope>NUCLEOTIDE SEQUENCE [LARGE SCALE GENOMIC DNA]</scope>
    <source>
        <strain evidence="2 3">Kfb</strain>
    </source>
</reference>
<accession>A0A557SYQ7</accession>
<gene>
    <name evidence="2" type="ORF">NARC_10144</name>
</gene>
<protein>
    <submittedName>
        <fullName evidence="2">Geranylgeranyl reductase family protein</fullName>
    </submittedName>
</protein>
<dbReference type="PANTHER" id="PTHR42685">
    <property type="entry name" value="GERANYLGERANYL DIPHOSPHATE REDUCTASE"/>
    <property type="match status" value="1"/>
</dbReference>
<name>A0A557SYQ7_9ARCH</name>
<evidence type="ECO:0000313" key="3">
    <source>
        <dbReference type="Proteomes" id="UP000315289"/>
    </source>
</evidence>
<dbReference type="AlphaFoldDB" id="A0A557SYQ7"/>
<dbReference type="EMBL" id="VOAH01000001">
    <property type="protein sequence ID" value="TVP41738.1"/>
    <property type="molecule type" value="Genomic_DNA"/>
</dbReference>
<comment type="caution">
    <text evidence="2">The sequence shown here is derived from an EMBL/GenBank/DDBJ whole genome shotgun (WGS) entry which is preliminary data.</text>
</comment>
<evidence type="ECO:0000313" key="2">
    <source>
        <dbReference type="EMBL" id="TVP41738.1"/>
    </source>
</evidence>
<keyword evidence="1" id="KW-1133">Transmembrane helix</keyword>
<evidence type="ECO:0000256" key="1">
    <source>
        <dbReference type="SAM" id="Phobius"/>
    </source>
</evidence>
<dbReference type="InterPro" id="IPR036188">
    <property type="entry name" value="FAD/NAD-bd_sf"/>
</dbReference>
<keyword evidence="3" id="KW-1185">Reference proteome</keyword>
<keyword evidence="1" id="KW-0472">Membrane</keyword>
<keyword evidence="1" id="KW-0812">Transmembrane</keyword>
<proteinExistence type="predicted"/>
<sequence>MKSIYLSLLIWYHIMKIAVVGIGVAGAYLMNQLSDLHDVHVQGFERMPEKDHDAVCAWATCDNVMKDYAKLCGLNFDNYVLHDGKKMRVDIGDGINSGNTIDIKLKGMISYDKLKLIQDMISGTNIEYEKVPNKKNLEQDFDLIIDSTGFHRHYLPKLRDELWIPCIQYKVKYDQVPFDDFYLKAFPLLSGYFWYFPLGNGYAHIGSGDFRRKQTHIFMDSFMKKYPCEVIKKVGRPVRITPPSKCLPFGDGNKTIGVGESIGTVYALLGEGIIPSTICAQLFVDNLYDKERYFSEVLSTFKIYTNVYNFIKKRISQNFSILRDFVELLKIYKYMKKSEDRFGMEINMLNLFKLTKI</sequence>
<dbReference type="Proteomes" id="UP000315289">
    <property type="component" value="Unassembled WGS sequence"/>
</dbReference>
<dbReference type="Gene3D" id="3.50.50.60">
    <property type="entry name" value="FAD/NAD(P)-binding domain"/>
    <property type="match status" value="1"/>
</dbReference>